<organism evidence="2 3">
    <name type="scientific">Lineolata rhizophorae</name>
    <dbReference type="NCBI Taxonomy" id="578093"/>
    <lineage>
        <taxon>Eukaryota</taxon>
        <taxon>Fungi</taxon>
        <taxon>Dikarya</taxon>
        <taxon>Ascomycota</taxon>
        <taxon>Pezizomycotina</taxon>
        <taxon>Dothideomycetes</taxon>
        <taxon>Dothideomycetes incertae sedis</taxon>
        <taxon>Lineolatales</taxon>
        <taxon>Lineolataceae</taxon>
        <taxon>Lineolata</taxon>
    </lineage>
</organism>
<evidence type="ECO:0000256" key="1">
    <source>
        <dbReference type="SAM" id="MobiDB-lite"/>
    </source>
</evidence>
<evidence type="ECO:0000313" key="2">
    <source>
        <dbReference type="EMBL" id="KAF2461306.1"/>
    </source>
</evidence>
<dbReference type="EMBL" id="MU001671">
    <property type="protein sequence ID" value="KAF2461306.1"/>
    <property type="molecule type" value="Genomic_DNA"/>
</dbReference>
<sequence>MSVGSKDHRQHVAIRHLSICRRRQVVADMLRKSFESRMEPWLPPLPRYYVSPKSKRCKADSRACGQPEREYAGDRRGLKVSLAGWLSIASVAGSPRPHHAQLRRVRTNRSAALALRWRWVRPAAAAEIWKAAPVANDGATMRRSARSRCALSISAARAMPYLPGQAARGDERGGTAARRPFIAQTGSQPFVRAWPRFLASRPASSGGWYRSGARDAVAARRVSSDSSEVLVWRAGVRVVAGAVSVAIKPGGRWTRRDAGSRTGSGSAWTGSGAGVVAAPVYSNPFAVAPIHIHMPSTKSSPDRPNAHKNGAVEFEQKRRATRSGDMLPG</sequence>
<name>A0A6A6PBI4_9PEZI</name>
<feature type="region of interest" description="Disordered" evidence="1">
    <location>
        <begin position="295"/>
        <end position="329"/>
    </location>
</feature>
<protein>
    <submittedName>
        <fullName evidence="2">Uncharacterized protein</fullName>
    </submittedName>
</protein>
<accession>A0A6A6PBI4</accession>
<keyword evidence="3" id="KW-1185">Reference proteome</keyword>
<dbReference type="AlphaFoldDB" id="A0A6A6PBI4"/>
<proteinExistence type="predicted"/>
<evidence type="ECO:0000313" key="3">
    <source>
        <dbReference type="Proteomes" id="UP000799766"/>
    </source>
</evidence>
<dbReference type="Proteomes" id="UP000799766">
    <property type="component" value="Unassembled WGS sequence"/>
</dbReference>
<gene>
    <name evidence="2" type="ORF">BDY21DRAFT_360452</name>
</gene>
<reference evidence="2" key="1">
    <citation type="journal article" date="2020" name="Stud. Mycol.">
        <title>101 Dothideomycetes genomes: a test case for predicting lifestyles and emergence of pathogens.</title>
        <authorList>
            <person name="Haridas S."/>
            <person name="Albert R."/>
            <person name="Binder M."/>
            <person name="Bloem J."/>
            <person name="Labutti K."/>
            <person name="Salamov A."/>
            <person name="Andreopoulos B."/>
            <person name="Baker S."/>
            <person name="Barry K."/>
            <person name="Bills G."/>
            <person name="Bluhm B."/>
            <person name="Cannon C."/>
            <person name="Castanera R."/>
            <person name="Culley D."/>
            <person name="Daum C."/>
            <person name="Ezra D."/>
            <person name="Gonzalez J."/>
            <person name="Henrissat B."/>
            <person name="Kuo A."/>
            <person name="Liang C."/>
            <person name="Lipzen A."/>
            <person name="Lutzoni F."/>
            <person name="Magnuson J."/>
            <person name="Mondo S."/>
            <person name="Nolan M."/>
            <person name="Ohm R."/>
            <person name="Pangilinan J."/>
            <person name="Park H.-J."/>
            <person name="Ramirez L."/>
            <person name="Alfaro M."/>
            <person name="Sun H."/>
            <person name="Tritt A."/>
            <person name="Yoshinaga Y."/>
            <person name="Zwiers L.-H."/>
            <person name="Turgeon B."/>
            <person name="Goodwin S."/>
            <person name="Spatafora J."/>
            <person name="Crous P."/>
            <person name="Grigoriev I."/>
        </authorList>
    </citation>
    <scope>NUCLEOTIDE SEQUENCE</scope>
    <source>
        <strain evidence="2">ATCC 16933</strain>
    </source>
</reference>